<organism evidence="2 3">
    <name type="scientific">Vibrio fortis</name>
    <dbReference type="NCBI Taxonomy" id="212667"/>
    <lineage>
        <taxon>Bacteria</taxon>
        <taxon>Pseudomonadati</taxon>
        <taxon>Pseudomonadota</taxon>
        <taxon>Gammaproteobacteria</taxon>
        <taxon>Vibrionales</taxon>
        <taxon>Vibrionaceae</taxon>
        <taxon>Vibrio</taxon>
    </lineage>
</organism>
<dbReference type="Pfam" id="PF07638">
    <property type="entry name" value="Sigma70_ECF"/>
    <property type="match status" value="1"/>
</dbReference>
<dbReference type="RefSeq" id="WP_032551028.1">
    <property type="nucleotide sequence ID" value="NZ_JATABQ010000003.1"/>
</dbReference>
<dbReference type="OrthoDB" id="128473at2"/>
<dbReference type="Proteomes" id="UP000027219">
    <property type="component" value="Unassembled WGS sequence"/>
</dbReference>
<dbReference type="InterPro" id="IPR013324">
    <property type="entry name" value="RNA_pol_sigma_r3/r4-like"/>
</dbReference>
<dbReference type="NCBIfam" id="TIGR02937">
    <property type="entry name" value="sigma70-ECF"/>
    <property type="match status" value="1"/>
</dbReference>
<keyword evidence="3" id="KW-1185">Reference proteome</keyword>
<proteinExistence type="predicted"/>
<sequence length="190" mass="22056">MATATPDITQIIHQWQSGDKSAEADLYQFAYLQLRQIAQQERTRSAQKYGTDNQVLSDSMNSTTALIHDAYLKISSSDLQSIENKKDFFLMAAKVMRQILIDNARHLQAQKRQQMTMISDQDGDKFEQFMMMDKAIDNFSIHYPRQSQALKLKYLMGMRNREISELLECSASLIEKDLKFSRCWLQSKLV</sequence>
<keyword evidence="2" id="KW-0804">Transcription</keyword>
<dbReference type="AlphaFoldDB" id="A0A066UN59"/>
<evidence type="ECO:0000259" key="1">
    <source>
        <dbReference type="Pfam" id="PF07638"/>
    </source>
</evidence>
<reference evidence="2 3" key="1">
    <citation type="submission" date="2014-02" db="EMBL/GenBank/DDBJ databases">
        <title>Vibrio fortis Dalian14 Genome Sequencing.</title>
        <authorList>
            <person name="Wang Y."/>
            <person name="Song L."/>
            <person name="Liu G."/>
            <person name="Ding J."/>
        </authorList>
    </citation>
    <scope>NUCLEOTIDE SEQUENCE [LARGE SCALE GENOMIC DNA]</scope>
    <source>
        <strain evidence="2 3">Dalian14</strain>
    </source>
</reference>
<dbReference type="InterPro" id="IPR011517">
    <property type="entry name" value="RNA_pol_sigma70_ECF-like"/>
</dbReference>
<dbReference type="GO" id="GO:0003700">
    <property type="term" value="F:DNA-binding transcription factor activity"/>
    <property type="evidence" value="ECO:0007669"/>
    <property type="project" value="InterPro"/>
</dbReference>
<accession>A0A066UN59</accession>
<dbReference type="InterPro" id="IPR014284">
    <property type="entry name" value="RNA_pol_sigma-70_dom"/>
</dbReference>
<gene>
    <name evidence="2" type="ORF">VFDL14_14900</name>
</gene>
<protein>
    <submittedName>
        <fullName evidence="2">DNA-directed RNA polymerase subunit sigma</fullName>
    </submittedName>
</protein>
<dbReference type="Gene3D" id="1.10.10.10">
    <property type="entry name" value="Winged helix-like DNA-binding domain superfamily/Winged helix DNA-binding domain"/>
    <property type="match status" value="1"/>
</dbReference>
<dbReference type="NCBIfam" id="TIGR02999">
    <property type="entry name" value="Sig-70_X6"/>
    <property type="match status" value="1"/>
</dbReference>
<dbReference type="InterPro" id="IPR036388">
    <property type="entry name" value="WH-like_DNA-bd_sf"/>
</dbReference>
<dbReference type="GO" id="GO:0000428">
    <property type="term" value="C:DNA-directed RNA polymerase complex"/>
    <property type="evidence" value="ECO:0007669"/>
    <property type="project" value="UniProtKB-KW"/>
</dbReference>
<dbReference type="InterPro" id="IPR053812">
    <property type="entry name" value="HTH_Sigma70_ECF-like"/>
</dbReference>
<evidence type="ECO:0000313" key="2">
    <source>
        <dbReference type="EMBL" id="KDN28510.1"/>
    </source>
</evidence>
<evidence type="ECO:0000313" key="3">
    <source>
        <dbReference type="Proteomes" id="UP000027219"/>
    </source>
</evidence>
<dbReference type="EMBL" id="JFFR01000018">
    <property type="protein sequence ID" value="KDN28510.1"/>
    <property type="molecule type" value="Genomic_DNA"/>
</dbReference>
<name>A0A066UN59_9VIBR</name>
<dbReference type="SUPFAM" id="SSF88659">
    <property type="entry name" value="Sigma3 and sigma4 domains of RNA polymerase sigma factors"/>
    <property type="match status" value="1"/>
</dbReference>
<keyword evidence="2" id="KW-0240">DNA-directed RNA polymerase</keyword>
<comment type="caution">
    <text evidence="2">The sequence shown here is derived from an EMBL/GenBank/DDBJ whole genome shotgun (WGS) entry which is preliminary data.</text>
</comment>
<feature type="domain" description="RNA polymerase sigma-70 ECF-like HTH" evidence="1">
    <location>
        <begin position="7"/>
        <end position="189"/>
    </location>
</feature>
<dbReference type="GO" id="GO:0006352">
    <property type="term" value="P:DNA-templated transcription initiation"/>
    <property type="evidence" value="ECO:0007669"/>
    <property type="project" value="InterPro"/>
</dbReference>
<dbReference type="STRING" id="212667.VFDL14_14900"/>